<evidence type="ECO:0000313" key="2">
    <source>
        <dbReference type="EMBL" id="MFC6197932.1"/>
    </source>
</evidence>
<gene>
    <name evidence="2" type="ORF">ACFQDM_07580</name>
</gene>
<feature type="chain" id="PRO_5046753649" evidence="1">
    <location>
        <begin position="22"/>
        <end position="149"/>
    </location>
</feature>
<feature type="signal peptide" evidence="1">
    <location>
        <begin position="1"/>
        <end position="21"/>
    </location>
</feature>
<reference evidence="3" key="1">
    <citation type="journal article" date="2019" name="Int. J. Syst. Evol. Microbiol.">
        <title>The Global Catalogue of Microorganisms (GCM) 10K type strain sequencing project: providing services to taxonomists for standard genome sequencing and annotation.</title>
        <authorList>
            <consortium name="The Broad Institute Genomics Platform"/>
            <consortium name="The Broad Institute Genome Sequencing Center for Infectious Disease"/>
            <person name="Wu L."/>
            <person name="Ma J."/>
        </authorList>
    </citation>
    <scope>NUCLEOTIDE SEQUENCE [LARGE SCALE GENOMIC DNA]</scope>
    <source>
        <strain evidence="3">CGMCC-1.15741</strain>
    </source>
</reference>
<keyword evidence="1" id="KW-0732">Signal</keyword>
<dbReference type="EMBL" id="JBHSSW010000009">
    <property type="protein sequence ID" value="MFC6197932.1"/>
    <property type="molecule type" value="Genomic_DNA"/>
</dbReference>
<dbReference type="RefSeq" id="WP_377377565.1">
    <property type="nucleotide sequence ID" value="NZ_JBHSSW010000009.1"/>
</dbReference>
<dbReference type="Pfam" id="PF20841">
    <property type="entry name" value="NtrZ"/>
    <property type="match status" value="1"/>
</dbReference>
<dbReference type="Proteomes" id="UP001596303">
    <property type="component" value="Unassembled WGS sequence"/>
</dbReference>
<evidence type="ECO:0000256" key="1">
    <source>
        <dbReference type="SAM" id="SignalP"/>
    </source>
</evidence>
<organism evidence="2 3">
    <name type="scientific">Ponticaulis profundi</name>
    <dbReference type="NCBI Taxonomy" id="2665222"/>
    <lineage>
        <taxon>Bacteria</taxon>
        <taxon>Pseudomonadati</taxon>
        <taxon>Pseudomonadota</taxon>
        <taxon>Alphaproteobacteria</taxon>
        <taxon>Hyphomonadales</taxon>
        <taxon>Hyphomonadaceae</taxon>
        <taxon>Ponticaulis</taxon>
    </lineage>
</organism>
<sequence>MKLAAVICSASVLLLCGAASAQSQDVQDDIANANSTAANSPTPAWYKNFTLSEQVPNADPTNNMTFQENARAFQWGGIGRWKMNLHMVTRPEESPLPREEMRAGASYQFTPRFSVGGQVSVGAQELNDVSTWEEQEVEAGVQLKSTFKF</sequence>
<proteinExistence type="predicted"/>
<name>A0ABW1S9K2_9PROT</name>
<comment type="caution">
    <text evidence="2">The sequence shown here is derived from an EMBL/GenBank/DDBJ whole genome shotgun (WGS) entry which is preliminary data.</text>
</comment>
<protein>
    <submittedName>
        <fullName evidence="2">NtrZ family periplasmic regulatory protein</fullName>
    </submittedName>
</protein>
<dbReference type="InterPro" id="IPR048887">
    <property type="entry name" value="NtrZ-like"/>
</dbReference>
<accession>A0ABW1S9K2</accession>
<keyword evidence="3" id="KW-1185">Reference proteome</keyword>
<evidence type="ECO:0000313" key="3">
    <source>
        <dbReference type="Proteomes" id="UP001596303"/>
    </source>
</evidence>